<dbReference type="Gene3D" id="3.90.79.10">
    <property type="entry name" value="Nucleoside Triphosphate Pyrophosphohydrolase"/>
    <property type="match status" value="1"/>
</dbReference>
<evidence type="ECO:0000256" key="2">
    <source>
        <dbReference type="ARBA" id="ARBA00022801"/>
    </source>
</evidence>
<evidence type="ECO:0000256" key="1">
    <source>
        <dbReference type="ARBA" id="ARBA00001946"/>
    </source>
</evidence>
<comment type="similarity">
    <text evidence="3">Belongs to the Nudix hydrolase family.</text>
</comment>
<dbReference type="InterPro" id="IPR015797">
    <property type="entry name" value="NUDIX_hydrolase-like_dom_sf"/>
</dbReference>
<dbReference type="InterPro" id="IPR000086">
    <property type="entry name" value="NUDIX_hydrolase_dom"/>
</dbReference>
<feature type="domain" description="Nudix hydrolase" evidence="4">
    <location>
        <begin position="16"/>
        <end position="144"/>
    </location>
</feature>
<dbReference type="InterPro" id="IPR020476">
    <property type="entry name" value="Nudix_hydrolase"/>
</dbReference>
<organism evidence="5 6">
    <name type="scientific">Aliiroseovarius halocynthiae</name>
    <dbReference type="NCBI Taxonomy" id="985055"/>
    <lineage>
        <taxon>Bacteria</taxon>
        <taxon>Pseudomonadati</taxon>
        <taxon>Pseudomonadota</taxon>
        <taxon>Alphaproteobacteria</taxon>
        <taxon>Rhodobacterales</taxon>
        <taxon>Paracoccaceae</taxon>
        <taxon>Aliiroseovarius</taxon>
    </lineage>
</organism>
<name>A0A545SNM8_9RHOB</name>
<evidence type="ECO:0000313" key="5">
    <source>
        <dbReference type="EMBL" id="TQV66575.1"/>
    </source>
</evidence>
<dbReference type="EMBL" id="VICH01000009">
    <property type="protein sequence ID" value="TQV66575.1"/>
    <property type="molecule type" value="Genomic_DNA"/>
</dbReference>
<dbReference type="OrthoDB" id="9816040at2"/>
<comment type="caution">
    <text evidence="5">The sequence shown here is derived from an EMBL/GenBank/DDBJ whole genome shotgun (WGS) entry which is preliminary data.</text>
</comment>
<dbReference type="PROSITE" id="PS51462">
    <property type="entry name" value="NUDIX"/>
    <property type="match status" value="1"/>
</dbReference>
<evidence type="ECO:0000256" key="3">
    <source>
        <dbReference type="RuleBase" id="RU003476"/>
    </source>
</evidence>
<dbReference type="Pfam" id="PF00293">
    <property type="entry name" value="NUDIX"/>
    <property type="match status" value="1"/>
</dbReference>
<keyword evidence="6" id="KW-1185">Reference proteome</keyword>
<gene>
    <name evidence="5" type="ORF">FIL88_12665</name>
</gene>
<reference evidence="5 6" key="1">
    <citation type="submission" date="2019-06" db="EMBL/GenBank/DDBJ databases">
        <title>A novel species of marine bacteria.</title>
        <authorList>
            <person name="Wang Y."/>
        </authorList>
    </citation>
    <scope>NUCLEOTIDE SEQUENCE [LARGE SCALE GENOMIC DNA]</scope>
    <source>
        <strain evidence="5 6">MA1-10</strain>
    </source>
</reference>
<keyword evidence="2 3" id="KW-0378">Hydrolase</keyword>
<accession>A0A545SNM8</accession>
<proteinExistence type="inferred from homology"/>
<dbReference type="RefSeq" id="WP_142854240.1">
    <property type="nucleotide sequence ID" value="NZ_FXWW01000005.1"/>
</dbReference>
<dbReference type="AlphaFoldDB" id="A0A545SNM8"/>
<evidence type="ECO:0000259" key="4">
    <source>
        <dbReference type="PROSITE" id="PS51462"/>
    </source>
</evidence>
<dbReference type="PROSITE" id="PS00893">
    <property type="entry name" value="NUDIX_BOX"/>
    <property type="match status" value="1"/>
</dbReference>
<dbReference type="Proteomes" id="UP000315816">
    <property type="component" value="Unassembled WGS sequence"/>
</dbReference>
<dbReference type="InterPro" id="IPR020084">
    <property type="entry name" value="NUDIX_hydrolase_CS"/>
</dbReference>
<comment type="cofactor">
    <cofactor evidence="1">
        <name>Mg(2+)</name>
        <dbReference type="ChEBI" id="CHEBI:18420"/>
    </cofactor>
</comment>
<dbReference type="SUPFAM" id="SSF55811">
    <property type="entry name" value="Nudix"/>
    <property type="match status" value="1"/>
</dbReference>
<dbReference type="PANTHER" id="PTHR43736:SF1">
    <property type="entry name" value="DIHYDRONEOPTERIN TRIPHOSPHATE DIPHOSPHATASE"/>
    <property type="match status" value="1"/>
</dbReference>
<sequence>MMRRFGAPKQRNQRYIPRPGAYAILATGQDVLITHQGGAFDEYQLPGGGIDMGESPIAALHREVMEETGWSIRNPVRLGAYRRFTFMPEYDLWAEKICHIFAAIPVRKVCPPLEPDHSAIWSDARTASKILHSAGDRHFVQTYVRDL</sequence>
<dbReference type="CDD" id="cd04684">
    <property type="entry name" value="NUDIX_Hydrolase"/>
    <property type="match status" value="1"/>
</dbReference>
<protein>
    <submittedName>
        <fullName evidence="5">NUDIX hydrolase</fullName>
    </submittedName>
</protein>
<dbReference type="PANTHER" id="PTHR43736">
    <property type="entry name" value="ADP-RIBOSE PYROPHOSPHATASE"/>
    <property type="match status" value="1"/>
</dbReference>
<evidence type="ECO:0000313" key="6">
    <source>
        <dbReference type="Proteomes" id="UP000315816"/>
    </source>
</evidence>
<dbReference type="GO" id="GO:0016787">
    <property type="term" value="F:hydrolase activity"/>
    <property type="evidence" value="ECO:0007669"/>
    <property type="project" value="UniProtKB-KW"/>
</dbReference>
<dbReference type="PRINTS" id="PR00502">
    <property type="entry name" value="NUDIXFAMILY"/>
</dbReference>